<evidence type="ECO:0000259" key="4">
    <source>
        <dbReference type="Pfam" id="PF03159"/>
    </source>
</evidence>
<dbReference type="PANTHER" id="PTHR12341:SF71">
    <property type="entry name" value="RRM DOMAIN-CONTAINING PROTEIN"/>
    <property type="match status" value="1"/>
</dbReference>
<name>A0A6C0JFV4_9ZZZZ</name>
<protein>
    <recommendedName>
        <fullName evidence="7">Xrn1 N-terminal domain-containing protein</fullName>
    </recommendedName>
</protein>
<evidence type="ECO:0000313" key="6">
    <source>
        <dbReference type="EMBL" id="QHU02638.1"/>
    </source>
</evidence>
<evidence type="ECO:0000256" key="1">
    <source>
        <dbReference type="ARBA" id="ARBA00022722"/>
    </source>
</evidence>
<feature type="domain" description="Xrn1 helical" evidence="5">
    <location>
        <begin position="394"/>
        <end position="537"/>
    </location>
</feature>
<evidence type="ECO:0000259" key="5">
    <source>
        <dbReference type="Pfam" id="PF17846"/>
    </source>
</evidence>
<dbReference type="Pfam" id="PF03159">
    <property type="entry name" value="XRN_N"/>
    <property type="match status" value="1"/>
</dbReference>
<dbReference type="GO" id="GO:0000956">
    <property type="term" value="P:nuclear-transcribed mRNA catabolic process"/>
    <property type="evidence" value="ECO:0007669"/>
    <property type="project" value="TreeGrafter"/>
</dbReference>
<dbReference type="AlphaFoldDB" id="A0A6C0JFV4"/>
<keyword evidence="1" id="KW-0540">Nuclease</keyword>
<dbReference type="PANTHER" id="PTHR12341">
    <property type="entry name" value="5'-&gt;3' EXORIBONUCLEASE"/>
    <property type="match status" value="1"/>
</dbReference>
<keyword evidence="3" id="KW-0269">Exonuclease</keyword>
<dbReference type="Pfam" id="PF17846">
    <property type="entry name" value="XRN_M"/>
    <property type="match status" value="2"/>
</dbReference>
<dbReference type="GO" id="GO:0003723">
    <property type="term" value="F:RNA binding"/>
    <property type="evidence" value="ECO:0007669"/>
    <property type="project" value="TreeGrafter"/>
</dbReference>
<dbReference type="InterPro" id="IPR041412">
    <property type="entry name" value="Xrn1_helical"/>
</dbReference>
<evidence type="ECO:0008006" key="7">
    <source>
        <dbReference type="Google" id="ProtNLM"/>
    </source>
</evidence>
<reference evidence="6" key="1">
    <citation type="journal article" date="2020" name="Nature">
        <title>Giant virus diversity and host interactions through global metagenomics.</title>
        <authorList>
            <person name="Schulz F."/>
            <person name="Roux S."/>
            <person name="Paez-Espino D."/>
            <person name="Jungbluth S."/>
            <person name="Walsh D.A."/>
            <person name="Denef V.J."/>
            <person name="McMahon K.D."/>
            <person name="Konstantinidis K.T."/>
            <person name="Eloe-Fadrosh E.A."/>
            <person name="Kyrpides N.C."/>
            <person name="Woyke T."/>
        </authorList>
    </citation>
    <scope>NUCLEOTIDE SEQUENCE</scope>
    <source>
        <strain evidence="6">GVMAG-M-3300025880-76</strain>
    </source>
</reference>
<proteinExistence type="predicted"/>
<dbReference type="InterPro" id="IPR004859">
    <property type="entry name" value="Xrn1_N"/>
</dbReference>
<dbReference type="EMBL" id="MN740361">
    <property type="protein sequence ID" value="QHU02638.1"/>
    <property type="molecule type" value="Genomic_DNA"/>
</dbReference>
<keyword evidence="2" id="KW-0378">Hydrolase</keyword>
<evidence type="ECO:0000256" key="3">
    <source>
        <dbReference type="ARBA" id="ARBA00022839"/>
    </source>
</evidence>
<accession>A0A6C0JFV4</accession>
<feature type="domain" description="Xrn1 helical" evidence="5">
    <location>
        <begin position="277"/>
        <end position="364"/>
    </location>
</feature>
<evidence type="ECO:0000256" key="2">
    <source>
        <dbReference type="ARBA" id="ARBA00022801"/>
    </source>
</evidence>
<dbReference type="InterPro" id="IPR027073">
    <property type="entry name" value="5_3_exoribonuclease"/>
</dbReference>
<dbReference type="GO" id="GO:0005634">
    <property type="term" value="C:nucleus"/>
    <property type="evidence" value="ECO:0007669"/>
    <property type="project" value="TreeGrafter"/>
</dbReference>
<dbReference type="GO" id="GO:0004534">
    <property type="term" value="F:5'-3' RNA exonuclease activity"/>
    <property type="evidence" value="ECO:0007669"/>
    <property type="project" value="TreeGrafter"/>
</dbReference>
<dbReference type="Gene3D" id="3.40.50.12390">
    <property type="match status" value="1"/>
</dbReference>
<feature type="domain" description="Xrn1 N-terminal" evidence="4">
    <location>
        <begin position="1"/>
        <end position="212"/>
    </location>
</feature>
<organism evidence="6">
    <name type="scientific">viral metagenome</name>
    <dbReference type="NCBI Taxonomy" id="1070528"/>
    <lineage>
        <taxon>unclassified sequences</taxon>
        <taxon>metagenomes</taxon>
        <taxon>organismal metagenomes</taxon>
    </lineage>
</organism>
<sequence length="546" mass="64115">MGIPSYFSHIIKQHRKIIKKHTSESIDNLYLDSNSIIYDAVHAISYSGNIDEYESDVLNTVCSTITSYVKHLSPRRIIIAFDGVAPVAKLKQQRERRYKTSLMKNIPTNNNDTSGNTSWDTTAITPGTPFMNKLNIRMKVFCDTLPKLLKNVDEVIYSSWSEPGEGEHKIFDYIRNNDHMHEITYIYGLDADLIMLCLCHLHQCPNIFLYRETPEFIKSIDQTLEPNETYVLDINGLSHQIVDMLCTGVVVDKGVISDNNDNNDNNDNSMVRNKMIDYIFLCFFLGNDFLPHFPALNIRDDGIYILLDTYKAVLPNNETIVNSGKINWKSVKKILTIIAAREEELFIKDYKTRNKLEKIMKYRQAGCDSSIDEQLLHTPVIHRNVEHYINPECEGWESRYYDKCLHVRKEPIRTKQICHNYLEGLEWTLAYYTDECKSWEWKYNYCYPPLIKDLINYVPYFETEFITKTDVEPIHHQVQLAYVLPPTKYYYLSKYNQHIMNNGPSLFSNELNIQWMYCRYFWESHIDFPEVDINHLKKILNINTIT</sequence>